<dbReference type="InterPro" id="IPR002048">
    <property type="entry name" value="EF_hand_dom"/>
</dbReference>
<dbReference type="PROSITE" id="PS50222">
    <property type="entry name" value="EF_HAND_2"/>
    <property type="match status" value="1"/>
</dbReference>
<dbReference type="GeneID" id="20078070"/>
<dbReference type="OrthoDB" id="79127at2759"/>
<dbReference type="InterPro" id="IPR011992">
    <property type="entry name" value="EF-hand-dom_pair"/>
</dbReference>
<name>A0A024UQ95_9STRA</name>
<dbReference type="GO" id="GO:0019900">
    <property type="term" value="F:kinase binding"/>
    <property type="evidence" value="ECO:0007669"/>
    <property type="project" value="InterPro"/>
</dbReference>
<organism evidence="3">
    <name type="scientific">Aphanomyces invadans</name>
    <dbReference type="NCBI Taxonomy" id="157072"/>
    <lineage>
        <taxon>Eukaryota</taxon>
        <taxon>Sar</taxon>
        <taxon>Stramenopiles</taxon>
        <taxon>Oomycota</taxon>
        <taxon>Saprolegniomycetes</taxon>
        <taxon>Saprolegniales</taxon>
        <taxon>Verrucalvaceae</taxon>
        <taxon>Aphanomyces</taxon>
    </lineage>
</organism>
<accession>A0A024UQ95</accession>
<dbReference type="Gene3D" id="1.10.238.10">
    <property type="entry name" value="EF-hand"/>
    <property type="match status" value="1"/>
</dbReference>
<dbReference type="RefSeq" id="XP_008862244.1">
    <property type="nucleotide sequence ID" value="XM_008864022.1"/>
</dbReference>
<reference evidence="3" key="1">
    <citation type="submission" date="2013-12" db="EMBL/GenBank/DDBJ databases">
        <title>The Genome Sequence of Aphanomyces invadans NJM9701.</title>
        <authorList>
            <consortium name="The Broad Institute Genomics Platform"/>
            <person name="Russ C."/>
            <person name="Tyler B."/>
            <person name="van West P."/>
            <person name="Dieguez-Uribeondo J."/>
            <person name="Young S.K."/>
            <person name="Zeng Q."/>
            <person name="Gargeya S."/>
            <person name="Fitzgerald M."/>
            <person name="Abouelleil A."/>
            <person name="Alvarado L."/>
            <person name="Chapman S.B."/>
            <person name="Gainer-Dewar J."/>
            <person name="Goldberg J."/>
            <person name="Griggs A."/>
            <person name="Gujja S."/>
            <person name="Hansen M."/>
            <person name="Howarth C."/>
            <person name="Imamovic A."/>
            <person name="Ireland A."/>
            <person name="Larimer J."/>
            <person name="McCowan C."/>
            <person name="Murphy C."/>
            <person name="Pearson M."/>
            <person name="Poon T.W."/>
            <person name="Priest M."/>
            <person name="Roberts A."/>
            <person name="Saif S."/>
            <person name="Shea T."/>
            <person name="Sykes S."/>
            <person name="Wortman J."/>
            <person name="Nusbaum C."/>
            <person name="Birren B."/>
        </authorList>
    </citation>
    <scope>NUCLEOTIDE SEQUENCE [LARGE SCALE GENOMIC DNA]</scope>
    <source>
        <strain evidence="3">NJM9701</strain>
    </source>
</reference>
<sequence>MFKRKKLAATAPVDPLAALGDPKDIAKDFPLFSSAEIKAMQKQFVVWLDQACIHHDGRIMVEVPSHVVVDQPKVALNGLFALAIRSGPGHTVTFLDFMAVTSLFHPKTPLVDKQNAMFRLYDVDRDGVVSPADAHHVLTQYLGFTIDISAIAASMQDFMTTSAVGLTSHEFHQMVTDSEVLAAMTIL</sequence>
<dbReference type="EMBL" id="KI913953">
    <property type="protein sequence ID" value="ETW08439.1"/>
    <property type="molecule type" value="Genomic_DNA"/>
</dbReference>
<dbReference type="PANTHER" id="PTHR23056:SF110">
    <property type="entry name" value="CALMODULIN"/>
    <property type="match status" value="1"/>
</dbReference>
<dbReference type="InterPro" id="IPR045198">
    <property type="entry name" value="CNBL1-10"/>
</dbReference>
<dbReference type="GO" id="GO:0019722">
    <property type="term" value="P:calcium-mediated signaling"/>
    <property type="evidence" value="ECO:0007669"/>
    <property type="project" value="InterPro"/>
</dbReference>
<proteinExistence type="predicted"/>
<gene>
    <name evidence="3" type="ORF">H310_01020</name>
</gene>
<evidence type="ECO:0000313" key="3">
    <source>
        <dbReference type="EMBL" id="ETW08439.1"/>
    </source>
</evidence>
<evidence type="ECO:0000259" key="2">
    <source>
        <dbReference type="PROSITE" id="PS50222"/>
    </source>
</evidence>
<keyword evidence="1" id="KW-0677">Repeat</keyword>
<dbReference type="VEuPathDB" id="FungiDB:H310_01020"/>
<feature type="domain" description="EF-hand" evidence="2">
    <location>
        <begin position="109"/>
        <end position="144"/>
    </location>
</feature>
<dbReference type="AlphaFoldDB" id="A0A024UQ95"/>
<dbReference type="STRING" id="157072.A0A024UQ95"/>
<protein>
    <recommendedName>
        <fullName evidence="2">EF-hand domain-containing protein</fullName>
    </recommendedName>
</protein>
<dbReference type="PANTHER" id="PTHR23056">
    <property type="entry name" value="CALCINEURIN B"/>
    <property type="match status" value="1"/>
</dbReference>
<dbReference type="GO" id="GO:0005509">
    <property type="term" value="F:calcium ion binding"/>
    <property type="evidence" value="ECO:0007669"/>
    <property type="project" value="InterPro"/>
</dbReference>
<dbReference type="SUPFAM" id="SSF47473">
    <property type="entry name" value="EF-hand"/>
    <property type="match status" value="1"/>
</dbReference>
<evidence type="ECO:0000256" key="1">
    <source>
        <dbReference type="ARBA" id="ARBA00022737"/>
    </source>
</evidence>